<accession>A0A833TER3</accession>
<feature type="compositionally biased region" description="Low complexity" evidence="1">
    <location>
        <begin position="42"/>
        <end position="54"/>
    </location>
</feature>
<evidence type="ECO:0000313" key="2">
    <source>
        <dbReference type="EMBL" id="KAF4039686.1"/>
    </source>
</evidence>
<sequence length="95" mass="9667">MVDGQATSADTDGRPSASGKRKRPTAAKVRARKRAKARRRAALAASGSADSAARTSTGESARDPRSDKARGGSGVADKDAARADAARVSNVTKEG</sequence>
<evidence type="ECO:0000256" key="1">
    <source>
        <dbReference type="SAM" id="MobiDB-lite"/>
    </source>
</evidence>
<organism evidence="2 4">
    <name type="scientific">Phytophthora infestans</name>
    <name type="common">Potato late blight agent</name>
    <name type="synonym">Botrytis infestans</name>
    <dbReference type="NCBI Taxonomy" id="4787"/>
    <lineage>
        <taxon>Eukaryota</taxon>
        <taxon>Sar</taxon>
        <taxon>Stramenopiles</taxon>
        <taxon>Oomycota</taxon>
        <taxon>Peronosporomycetes</taxon>
        <taxon>Peronosporales</taxon>
        <taxon>Peronosporaceae</taxon>
        <taxon>Phytophthora</taxon>
    </lineage>
</organism>
<reference evidence="2" key="1">
    <citation type="submission" date="2020-04" db="EMBL/GenBank/DDBJ databases">
        <title>Hybrid Assembly of Korean Phytophthora infestans isolates.</title>
        <authorList>
            <person name="Prokchorchik M."/>
            <person name="Lee Y."/>
            <person name="Seo J."/>
            <person name="Cho J.-H."/>
            <person name="Park Y.-E."/>
            <person name="Jang D.-C."/>
            <person name="Im J.-S."/>
            <person name="Choi J.-G."/>
            <person name="Park H.-J."/>
            <person name="Lee G.-B."/>
            <person name="Lee Y.-G."/>
            <person name="Hong S.-Y."/>
            <person name="Cho K."/>
            <person name="Sohn K.H."/>
        </authorList>
    </citation>
    <scope>NUCLEOTIDE SEQUENCE</scope>
    <source>
        <strain evidence="2">KR_1_A1</strain>
        <strain evidence="3">KR_2_A2</strain>
    </source>
</reference>
<proteinExistence type="predicted"/>
<dbReference type="Proteomes" id="UP000704712">
    <property type="component" value="Unassembled WGS sequence"/>
</dbReference>
<protein>
    <submittedName>
        <fullName evidence="2">Uncharacterized protein</fullName>
    </submittedName>
</protein>
<dbReference type="EMBL" id="WSZM01000168">
    <property type="protein sequence ID" value="KAF4039686.1"/>
    <property type="molecule type" value="Genomic_DNA"/>
</dbReference>
<feature type="region of interest" description="Disordered" evidence="1">
    <location>
        <begin position="1"/>
        <end position="95"/>
    </location>
</feature>
<evidence type="ECO:0000313" key="4">
    <source>
        <dbReference type="Proteomes" id="UP000602510"/>
    </source>
</evidence>
<feature type="compositionally biased region" description="Basic residues" evidence="1">
    <location>
        <begin position="19"/>
        <end position="41"/>
    </location>
</feature>
<gene>
    <name evidence="2" type="ORF">GN244_ATG08211</name>
    <name evidence="3" type="ORF">GN958_ATG12748</name>
</gene>
<name>A0A833TER3_PHYIN</name>
<dbReference type="EMBL" id="JAACNO010001742">
    <property type="protein sequence ID" value="KAF4138139.1"/>
    <property type="molecule type" value="Genomic_DNA"/>
</dbReference>
<feature type="compositionally biased region" description="Polar residues" evidence="1">
    <location>
        <begin position="1"/>
        <end position="10"/>
    </location>
</feature>
<dbReference type="Proteomes" id="UP000602510">
    <property type="component" value="Unassembled WGS sequence"/>
</dbReference>
<keyword evidence="4" id="KW-1185">Reference proteome</keyword>
<evidence type="ECO:0000313" key="3">
    <source>
        <dbReference type="EMBL" id="KAF4138139.1"/>
    </source>
</evidence>
<dbReference type="AlphaFoldDB" id="A0A833TER3"/>
<comment type="caution">
    <text evidence="2">The sequence shown here is derived from an EMBL/GenBank/DDBJ whole genome shotgun (WGS) entry which is preliminary data.</text>
</comment>
<feature type="compositionally biased region" description="Basic and acidic residues" evidence="1">
    <location>
        <begin position="60"/>
        <end position="85"/>
    </location>
</feature>